<keyword evidence="10" id="KW-0770">Synapse</keyword>
<comment type="catalytic activity">
    <reaction evidence="20">
        <text>D-glucuronate(out) + H(+)(out) = D-glucuronate(in) + H(+)(in)</text>
        <dbReference type="Rhea" id="RHEA:72591"/>
        <dbReference type="ChEBI" id="CHEBI:15378"/>
        <dbReference type="ChEBI" id="CHEBI:58720"/>
    </reaction>
    <physiologicalReaction direction="left-to-right" evidence="20">
        <dbReference type="Rhea" id="RHEA:72592"/>
    </physiologicalReaction>
</comment>
<organism evidence="28 29">
    <name type="scientific">Allacma fusca</name>
    <dbReference type="NCBI Taxonomy" id="39272"/>
    <lineage>
        <taxon>Eukaryota</taxon>
        <taxon>Metazoa</taxon>
        <taxon>Ecdysozoa</taxon>
        <taxon>Arthropoda</taxon>
        <taxon>Hexapoda</taxon>
        <taxon>Collembola</taxon>
        <taxon>Symphypleona</taxon>
        <taxon>Sminthuridae</taxon>
        <taxon>Allacma</taxon>
    </lineage>
</organism>
<feature type="transmembrane region" description="Helical" evidence="26">
    <location>
        <begin position="394"/>
        <end position="412"/>
    </location>
</feature>
<keyword evidence="13" id="KW-0458">Lysosome</keyword>
<evidence type="ECO:0000256" key="19">
    <source>
        <dbReference type="ARBA" id="ARBA00051447"/>
    </source>
</evidence>
<evidence type="ECO:0000256" key="26">
    <source>
        <dbReference type="SAM" id="Phobius"/>
    </source>
</evidence>
<evidence type="ECO:0000256" key="14">
    <source>
        <dbReference type="ARBA" id="ARBA00023329"/>
    </source>
</evidence>
<evidence type="ECO:0000256" key="22">
    <source>
        <dbReference type="ARBA" id="ARBA00069713"/>
    </source>
</evidence>
<keyword evidence="9 26" id="KW-1133">Transmembrane helix</keyword>
<dbReference type="GO" id="GO:0015293">
    <property type="term" value="F:symporter activity"/>
    <property type="evidence" value="ECO:0007669"/>
    <property type="project" value="UniProtKB-KW"/>
</dbReference>
<dbReference type="InterPro" id="IPR020846">
    <property type="entry name" value="MFS_dom"/>
</dbReference>
<dbReference type="Pfam" id="PF07690">
    <property type="entry name" value="MFS_1"/>
    <property type="match status" value="1"/>
</dbReference>
<evidence type="ECO:0000256" key="10">
    <source>
        <dbReference type="ARBA" id="ARBA00023018"/>
    </source>
</evidence>
<dbReference type="InterPro" id="IPR050382">
    <property type="entry name" value="MFS_Na/Anion_cotransporter"/>
</dbReference>
<name>A0A8J2LD88_9HEXA</name>
<feature type="transmembrane region" description="Helical" evidence="26">
    <location>
        <begin position="174"/>
        <end position="197"/>
    </location>
</feature>
<feature type="transmembrane region" description="Helical" evidence="26">
    <location>
        <begin position="363"/>
        <end position="382"/>
    </location>
</feature>
<evidence type="ECO:0000256" key="8">
    <source>
        <dbReference type="ARBA" id="ARBA00022847"/>
    </source>
</evidence>
<reference evidence="28" key="1">
    <citation type="submission" date="2021-06" db="EMBL/GenBank/DDBJ databases">
        <authorList>
            <person name="Hodson N. C."/>
            <person name="Mongue J. A."/>
            <person name="Jaron S. K."/>
        </authorList>
    </citation>
    <scope>NUCLEOTIDE SEQUENCE</scope>
</reference>
<feature type="transmembrane region" description="Helical" evidence="26">
    <location>
        <begin position="303"/>
        <end position="323"/>
    </location>
</feature>
<comment type="catalytic activity">
    <reaction evidence="17">
        <text>N-acetylneuraminate(in) + H(+)(in) = N-acetylneuraminate(out) + H(+)(out)</text>
        <dbReference type="Rhea" id="RHEA:28987"/>
        <dbReference type="ChEBI" id="CHEBI:15378"/>
        <dbReference type="ChEBI" id="CHEBI:35418"/>
    </reaction>
    <physiologicalReaction direction="right-to-left" evidence="17">
        <dbReference type="Rhea" id="RHEA:28989"/>
    </physiologicalReaction>
</comment>
<accession>A0A8J2LD88</accession>
<keyword evidence="8" id="KW-0769">Symport</keyword>
<feature type="domain" description="Major facilitator superfamily (MFS) profile" evidence="27">
    <location>
        <begin position="21"/>
        <end position="456"/>
    </location>
</feature>
<proteinExistence type="predicted"/>
<dbReference type="GO" id="GO:0030672">
    <property type="term" value="C:synaptic vesicle membrane"/>
    <property type="evidence" value="ECO:0007669"/>
    <property type="project" value="UniProtKB-SubCell"/>
</dbReference>
<comment type="subcellular location">
    <subcellularLocation>
        <location evidence="2">Basolateral cell membrane</location>
        <topology evidence="2">Multi-pass membrane protein</topology>
    </subcellularLocation>
    <subcellularLocation>
        <location evidence="3">Cytoplasmic vesicle</location>
        <location evidence="3">Secretory vesicle membrane</location>
        <topology evidence="3">Multi-pass membrane protein</topology>
    </subcellularLocation>
    <subcellularLocation>
        <location evidence="1">Cytoplasmic vesicle</location>
        <location evidence="1">Secretory vesicle</location>
        <location evidence="1">Synaptic vesicle membrane</location>
    </subcellularLocation>
    <subcellularLocation>
        <location evidence="4">Lysosome membrane</location>
    </subcellularLocation>
</comment>
<evidence type="ECO:0000256" key="17">
    <source>
        <dbReference type="ARBA" id="ARBA00050625"/>
    </source>
</evidence>
<dbReference type="PANTHER" id="PTHR11662:SF457">
    <property type="entry name" value="MAJOR FACILITATOR SUPERFAMILY TRANSPORTER 3"/>
    <property type="match status" value="1"/>
</dbReference>
<sequence length="490" mass="53959">MSTAFRRTAGFFEDGIPARYSMAILAFFGFVFNYMLRINISVAIVAMVKPRSSGNTSVNSTLHPNEVSEYQGDFNWDENTQALIIGSFFWGYIITQFPGGRLAELFGGKYIFGGSIFLAGVVNILIPFAARDNPTCMIVLRVLLGVFEGATYPSMHAMLAKWAPPAERSRLSSIVYSGSQAGTIIAFPLAGILISSWGWESVFYVMGLGSFVWTILWLLLAFDDPLEHPRISLQELELLKSNQVSATKRNKHERIPFRAILTSGPFWAIVVCSICSGWGFWTFLQQLPTYMKNVLGFDIKKNAFLSALPYAVMWLFGLIYGYVADRLRTSVSTGTIRKISSFVCLFLPGCCILSITFVGGDPVATVALFTIAIGFSGAKYSAYLTNHIDIAPNFAGTLLGLANAFATLPGWLAPLTAGALINGNQNLDRWNIVFYIATAVYLFGFIYYAFFASGEVQPWNQIPTNDNQPAKNNIEDKSSTETIVTIVSST</sequence>
<evidence type="ECO:0000256" key="7">
    <source>
        <dbReference type="ARBA" id="ARBA00022692"/>
    </source>
</evidence>
<evidence type="ECO:0000256" key="25">
    <source>
        <dbReference type="ARBA" id="ARBA00081925"/>
    </source>
</evidence>
<dbReference type="GO" id="GO:0006820">
    <property type="term" value="P:monoatomic anion transport"/>
    <property type="evidence" value="ECO:0007669"/>
    <property type="project" value="TreeGrafter"/>
</dbReference>
<feature type="transmembrane region" description="Helical" evidence="26">
    <location>
        <begin position="335"/>
        <end position="357"/>
    </location>
</feature>
<feature type="transmembrane region" description="Helical" evidence="26">
    <location>
        <begin position="432"/>
        <end position="451"/>
    </location>
</feature>
<evidence type="ECO:0000256" key="20">
    <source>
        <dbReference type="ARBA" id="ARBA00051612"/>
    </source>
</evidence>
<dbReference type="GO" id="GO:0016323">
    <property type="term" value="C:basolateral plasma membrane"/>
    <property type="evidence" value="ECO:0007669"/>
    <property type="project" value="UniProtKB-SubCell"/>
</dbReference>
<evidence type="ECO:0000256" key="21">
    <source>
        <dbReference type="ARBA" id="ARBA00056891"/>
    </source>
</evidence>
<comment type="catalytic activity">
    <reaction evidence="18">
        <text>N-acetyl-L-aspartyl-L-glutamate(out) = N-acetyl-L-aspartyl-L-glutamate(in)</text>
        <dbReference type="Rhea" id="RHEA:72599"/>
        <dbReference type="ChEBI" id="CHEBI:76931"/>
    </reaction>
    <physiologicalReaction direction="left-to-right" evidence="18">
        <dbReference type="Rhea" id="RHEA:72600"/>
    </physiologicalReaction>
</comment>
<evidence type="ECO:0000256" key="2">
    <source>
        <dbReference type="ARBA" id="ARBA00004554"/>
    </source>
</evidence>
<dbReference type="CDD" id="cd17318">
    <property type="entry name" value="MFS_SLC17"/>
    <property type="match status" value="1"/>
</dbReference>
<dbReference type="AlphaFoldDB" id="A0A8J2LD88"/>
<evidence type="ECO:0000256" key="12">
    <source>
        <dbReference type="ARBA" id="ARBA00023180"/>
    </source>
</evidence>
<evidence type="ECO:0000313" key="28">
    <source>
        <dbReference type="EMBL" id="CAG7830134.1"/>
    </source>
</evidence>
<evidence type="ECO:0000313" key="29">
    <source>
        <dbReference type="Proteomes" id="UP000708208"/>
    </source>
</evidence>
<comment type="function">
    <text evidence="21">Receptor for CM101, a polysaccharide produced by group B Streptococcus with antipathoangiogenic properties.</text>
</comment>
<keyword evidence="6" id="KW-1003">Cell membrane</keyword>
<feature type="transmembrane region" description="Helical" evidence="26">
    <location>
        <begin position="142"/>
        <end position="162"/>
    </location>
</feature>
<keyword evidence="11 26" id="KW-0472">Membrane</keyword>
<evidence type="ECO:0000256" key="4">
    <source>
        <dbReference type="ARBA" id="ARBA00004656"/>
    </source>
</evidence>
<dbReference type="PANTHER" id="PTHR11662">
    <property type="entry name" value="SOLUTE CARRIER FAMILY 17"/>
    <property type="match status" value="1"/>
</dbReference>
<keyword evidence="7 26" id="KW-0812">Transmembrane</keyword>
<feature type="transmembrane region" description="Helical" evidence="26">
    <location>
        <begin position="259"/>
        <end position="283"/>
    </location>
</feature>
<keyword evidence="29" id="KW-1185">Reference proteome</keyword>
<evidence type="ECO:0000256" key="6">
    <source>
        <dbReference type="ARBA" id="ARBA00022475"/>
    </source>
</evidence>
<evidence type="ECO:0000256" key="23">
    <source>
        <dbReference type="ARBA" id="ARBA00080244"/>
    </source>
</evidence>
<evidence type="ECO:0000256" key="11">
    <source>
        <dbReference type="ARBA" id="ARBA00023136"/>
    </source>
</evidence>
<evidence type="ECO:0000256" key="24">
    <source>
        <dbReference type="ARBA" id="ARBA00081195"/>
    </source>
</evidence>
<gene>
    <name evidence="28" type="ORF">AFUS01_LOCUS39960</name>
</gene>
<dbReference type="FunFam" id="1.20.1250.20:FF:000003">
    <property type="entry name" value="Solute carrier family 17 member 3"/>
    <property type="match status" value="1"/>
</dbReference>
<dbReference type="GO" id="GO:0046942">
    <property type="term" value="P:carboxylic acid transport"/>
    <property type="evidence" value="ECO:0007669"/>
    <property type="project" value="UniProtKB-ARBA"/>
</dbReference>
<keyword evidence="5" id="KW-0813">Transport</keyword>
<evidence type="ECO:0000256" key="13">
    <source>
        <dbReference type="ARBA" id="ARBA00023228"/>
    </source>
</evidence>
<dbReference type="EMBL" id="CAJVCH010554462">
    <property type="protein sequence ID" value="CAG7830134.1"/>
    <property type="molecule type" value="Genomic_DNA"/>
</dbReference>
<evidence type="ECO:0000256" key="18">
    <source>
        <dbReference type="ARBA" id="ARBA00051403"/>
    </source>
</evidence>
<evidence type="ECO:0000256" key="15">
    <source>
        <dbReference type="ARBA" id="ARBA00050101"/>
    </source>
</evidence>
<evidence type="ECO:0000256" key="5">
    <source>
        <dbReference type="ARBA" id="ARBA00022448"/>
    </source>
</evidence>
<dbReference type="FunFam" id="1.20.1250.20:FF:000067">
    <property type="entry name" value="sialin isoform X2"/>
    <property type="match status" value="1"/>
</dbReference>
<protein>
    <recommendedName>
        <fullName evidence="22">Sialin</fullName>
    </recommendedName>
    <alternativeName>
        <fullName evidence="25">H(+)/nitrate cotransporter</fullName>
    </alternativeName>
    <alternativeName>
        <fullName evidence="23">H(+)/sialic acid cotransporter</fullName>
    </alternativeName>
    <alternativeName>
        <fullName evidence="24">Vesicular excitatory amino acid transporter</fullName>
    </alternativeName>
</protein>
<comment type="catalytic activity">
    <reaction evidence="19">
        <text>L-glutamate(out) = L-glutamate(in)</text>
        <dbReference type="Rhea" id="RHEA:66336"/>
        <dbReference type="ChEBI" id="CHEBI:29985"/>
    </reaction>
    <physiologicalReaction direction="left-to-right" evidence="19">
        <dbReference type="Rhea" id="RHEA:66337"/>
    </physiologicalReaction>
</comment>
<evidence type="ECO:0000256" key="3">
    <source>
        <dbReference type="ARBA" id="ARBA00004638"/>
    </source>
</evidence>
<evidence type="ECO:0000256" key="9">
    <source>
        <dbReference type="ARBA" id="ARBA00022989"/>
    </source>
</evidence>
<evidence type="ECO:0000259" key="27">
    <source>
        <dbReference type="PROSITE" id="PS50850"/>
    </source>
</evidence>
<dbReference type="GO" id="GO:0005765">
    <property type="term" value="C:lysosomal membrane"/>
    <property type="evidence" value="ECO:0007669"/>
    <property type="project" value="UniProtKB-SubCell"/>
</dbReference>
<feature type="transmembrane region" description="Helical" evidence="26">
    <location>
        <begin position="110"/>
        <end position="130"/>
    </location>
</feature>
<feature type="transmembrane region" description="Helical" evidence="26">
    <location>
        <begin position="203"/>
        <end position="222"/>
    </location>
</feature>
<dbReference type="PROSITE" id="PS50850">
    <property type="entry name" value="MFS"/>
    <property type="match status" value="1"/>
</dbReference>
<evidence type="ECO:0000256" key="16">
    <source>
        <dbReference type="ARBA" id="ARBA00050554"/>
    </source>
</evidence>
<comment type="catalytic activity">
    <reaction evidence="15">
        <text>2 nitrate(out) + H(+)(out) = 2 nitrate(in) + H(+)(in)</text>
        <dbReference type="Rhea" id="RHEA:71539"/>
        <dbReference type="ChEBI" id="CHEBI:15378"/>
        <dbReference type="ChEBI" id="CHEBI:17632"/>
    </reaction>
    <physiologicalReaction direction="left-to-right" evidence="15">
        <dbReference type="Rhea" id="RHEA:71540"/>
    </physiologicalReaction>
</comment>
<evidence type="ECO:0000256" key="1">
    <source>
        <dbReference type="ARBA" id="ARBA00004432"/>
    </source>
</evidence>
<feature type="transmembrane region" description="Helical" evidence="26">
    <location>
        <begin position="20"/>
        <end position="48"/>
    </location>
</feature>
<comment type="caution">
    <text evidence="28">The sequence shown here is derived from an EMBL/GenBank/DDBJ whole genome shotgun (WGS) entry which is preliminary data.</text>
</comment>
<keyword evidence="14" id="KW-0968">Cytoplasmic vesicle</keyword>
<keyword evidence="12" id="KW-0325">Glycoprotein</keyword>
<dbReference type="Proteomes" id="UP000708208">
    <property type="component" value="Unassembled WGS sequence"/>
</dbReference>
<comment type="catalytic activity">
    <reaction evidence="16">
        <text>L-aspartate(out) = L-aspartate(in)</text>
        <dbReference type="Rhea" id="RHEA:66332"/>
        <dbReference type="ChEBI" id="CHEBI:29991"/>
    </reaction>
    <physiologicalReaction direction="left-to-right" evidence="16">
        <dbReference type="Rhea" id="RHEA:66333"/>
    </physiologicalReaction>
</comment>
<dbReference type="OrthoDB" id="2985014at2759"/>
<dbReference type="InterPro" id="IPR011701">
    <property type="entry name" value="MFS"/>
</dbReference>